<name>A0ABT8AUM9_9HYPH</name>
<feature type="transmembrane region" description="Helical" evidence="1">
    <location>
        <begin position="14"/>
        <end position="33"/>
    </location>
</feature>
<keyword evidence="1" id="KW-0812">Transmembrane</keyword>
<feature type="transmembrane region" description="Helical" evidence="1">
    <location>
        <begin position="70"/>
        <end position="90"/>
    </location>
</feature>
<dbReference type="RefSeq" id="WP_238286063.1">
    <property type="nucleotide sequence ID" value="NZ_BPQS01000005.1"/>
</dbReference>
<dbReference type="Proteomes" id="UP001244297">
    <property type="component" value="Unassembled WGS sequence"/>
</dbReference>
<organism evidence="2 3">
    <name type="scientific">Methylobacterium longum</name>
    <dbReference type="NCBI Taxonomy" id="767694"/>
    <lineage>
        <taxon>Bacteria</taxon>
        <taxon>Pseudomonadati</taxon>
        <taxon>Pseudomonadota</taxon>
        <taxon>Alphaproteobacteria</taxon>
        <taxon>Hyphomicrobiales</taxon>
        <taxon>Methylobacteriaceae</taxon>
        <taxon>Methylobacterium</taxon>
    </lineage>
</organism>
<proteinExistence type="predicted"/>
<gene>
    <name evidence="2" type="ORF">QWZ18_23325</name>
</gene>
<accession>A0ABT8AUM9</accession>
<keyword evidence="1" id="KW-1133">Transmembrane helix</keyword>
<comment type="caution">
    <text evidence="2">The sequence shown here is derived from an EMBL/GenBank/DDBJ whole genome shotgun (WGS) entry which is preliminary data.</text>
</comment>
<evidence type="ECO:0000313" key="2">
    <source>
        <dbReference type="EMBL" id="MDN3573543.1"/>
    </source>
</evidence>
<dbReference type="EMBL" id="JAUFPT010000077">
    <property type="protein sequence ID" value="MDN3573543.1"/>
    <property type="molecule type" value="Genomic_DNA"/>
</dbReference>
<reference evidence="3" key="1">
    <citation type="journal article" date="2019" name="Int. J. Syst. Evol. Microbiol.">
        <title>The Global Catalogue of Microorganisms (GCM) 10K type strain sequencing project: providing services to taxonomists for standard genome sequencing and annotation.</title>
        <authorList>
            <consortium name="The Broad Institute Genomics Platform"/>
            <consortium name="The Broad Institute Genome Sequencing Center for Infectious Disease"/>
            <person name="Wu L."/>
            <person name="Ma J."/>
        </authorList>
    </citation>
    <scope>NUCLEOTIDE SEQUENCE [LARGE SCALE GENOMIC DNA]</scope>
    <source>
        <strain evidence="3">CECT 7806</strain>
    </source>
</reference>
<protein>
    <submittedName>
        <fullName evidence="2">Uncharacterized protein</fullName>
    </submittedName>
</protein>
<evidence type="ECO:0000256" key="1">
    <source>
        <dbReference type="SAM" id="Phobius"/>
    </source>
</evidence>
<evidence type="ECO:0000313" key="3">
    <source>
        <dbReference type="Proteomes" id="UP001244297"/>
    </source>
</evidence>
<keyword evidence="3" id="KW-1185">Reference proteome</keyword>
<feature type="transmembrane region" description="Helical" evidence="1">
    <location>
        <begin position="45"/>
        <end position="64"/>
    </location>
</feature>
<sequence length="123" mass="12701">MDGPLAAGFASGRIVDAILVLVALEALLLVWLCRRAAPLAGLSRPALLANLASGAALMLALRAALVGAPWSAVAAWMLAGLVAHLADLGLRIRSAMAHRRRAPGPGTTPGTDAFTRVTTFKRL</sequence>
<keyword evidence="1" id="KW-0472">Membrane</keyword>